<reference evidence="1 2" key="1">
    <citation type="journal article" date="2020" name="Cell">
        <title>Large-Scale Comparative Analyses of Tick Genomes Elucidate Their Genetic Diversity and Vector Capacities.</title>
        <authorList>
            <consortium name="Tick Genome and Microbiome Consortium (TIGMIC)"/>
            <person name="Jia N."/>
            <person name="Wang J."/>
            <person name="Shi W."/>
            <person name="Du L."/>
            <person name="Sun Y."/>
            <person name="Zhan W."/>
            <person name="Jiang J.F."/>
            <person name="Wang Q."/>
            <person name="Zhang B."/>
            <person name="Ji P."/>
            <person name="Bell-Sakyi L."/>
            <person name="Cui X.M."/>
            <person name="Yuan T.T."/>
            <person name="Jiang B.G."/>
            <person name="Yang W.F."/>
            <person name="Lam T.T."/>
            <person name="Chang Q.C."/>
            <person name="Ding S.J."/>
            <person name="Wang X.J."/>
            <person name="Zhu J.G."/>
            <person name="Ruan X.D."/>
            <person name="Zhao L."/>
            <person name="Wei J.T."/>
            <person name="Ye R.Z."/>
            <person name="Que T.C."/>
            <person name="Du C.H."/>
            <person name="Zhou Y.H."/>
            <person name="Cheng J.X."/>
            <person name="Dai P.F."/>
            <person name="Guo W.B."/>
            <person name="Han X.H."/>
            <person name="Huang E.J."/>
            <person name="Li L.F."/>
            <person name="Wei W."/>
            <person name="Gao Y.C."/>
            <person name="Liu J.Z."/>
            <person name="Shao H.Z."/>
            <person name="Wang X."/>
            <person name="Wang C.C."/>
            <person name="Yang T.C."/>
            <person name="Huo Q.B."/>
            <person name="Li W."/>
            <person name="Chen H.Y."/>
            <person name="Chen S.E."/>
            <person name="Zhou L.G."/>
            <person name="Ni X.B."/>
            <person name="Tian J.H."/>
            <person name="Sheng Y."/>
            <person name="Liu T."/>
            <person name="Pan Y.S."/>
            <person name="Xia L.Y."/>
            <person name="Li J."/>
            <person name="Zhao F."/>
            <person name="Cao W.C."/>
        </authorList>
    </citation>
    <scope>NUCLEOTIDE SEQUENCE [LARGE SCALE GENOMIC DNA]</scope>
    <source>
        <strain evidence="1">Iper-2018</strain>
    </source>
</reference>
<keyword evidence="2" id="KW-1185">Reference proteome</keyword>
<gene>
    <name evidence="1" type="ORF">HPB47_015904</name>
</gene>
<dbReference type="Proteomes" id="UP000805193">
    <property type="component" value="Unassembled WGS sequence"/>
</dbReference>
<accession>A0AC60QUV3</accession>
<evidence type="ECO:0000313" key="1">
    <source>
        <dbReference type="EMBL" id="KAG0441614.1"/>
    </source>
</evidence>
<name>A0AC60QUV3_IXOPE</name>
<evidence type="ECO:0000313" key="2">
    <source>
        <dbReference type="Proteomes" id="UP000805193"/>
    </source>
</evidence>
<protein>
    <submittedName>
        <fullName evidence="1">Uncharacterized protein</fullName>
    </submittedName>
</protein>
<organism evidence="1 2">
    <name type="scientific">Ixodes persulcatus</name>
    <name type="common">Taiga tick</name>
    <dbReference type="NCBI Taxonomy" id="34615"/>
    <lineage>
        <taxon>Eukaryota</taxon>
        <taxon>Metazoa</taxon>
        <taxon>Ecdysozoa</taxon>
        <taxon>Arthropoda</taxon>
        <taxon>Chelicerata</taxon>
        <taxon>Arachnida</taxon>
        <taxon>Acari</taxon>
        <taxon>Parasitiformes</taxon>
        <taxon>Ixodida</taxon>
        <taxon>Ixodoidea</taxon>
        <taxon>Ixodidae</taxon>
        <taxon>Ixodinae</taxon>
        <taxon>Ixodes</taxon>
    </lineage>
</organism>
<sequence length="489" mass="53383">MEAAQAAVPDAANTALSITPEQRPRNEAPVMSQPDDGHFICSDGSIASSTTDINYMEHDDDIGGPYQEVKSRKRTRRNNSNSSSETIIQPKAIQEGLTVVFAPADTETLITSLSNVKLSRALENSCPEGIHEVRFNSRLNVIAVDTRNGEATKTLLNLKALCGIPVMSYSPLAGTTVNGTIQDIDKELSNEEITSHLRSNIKVGAVRRLGKSSTVKVTFRGKILPTHVLLGHVRLPVHPFQERPIQCLNCFGFGHKRVACKRLKRCEHCGKPHESTDITCQSMPAKCVNSDQEHEATARLCSKRKKLGEIQAYSKSNSVGFHVAKSVLEYDKHFPDMESTRAGSNATKDPTVSELKNSGEEDMQETLNDVTTSSLYTTVVKQTKPKSHATQKDCQGSSPHDKQNINIPAASTLQASQTFSAPNARPQPCHSKDTNAQPTTSFEDSPPEWLSFVKAAVKIALSLLKSIESTWAKTLTTIIQAVLPLLEGC</sequence>
<comment type="caution">
    <text evidence="1">The sequence shown here is derived from an EMBL/GenBank/DDBJ whole genome shotgun (WGS) entry which is preliminary data.</text>
</comment>
<dbReference type="EMBL" id="JABSTQ010004604">
    <property type="protein sequence ID" value="KAG0441614.1"/>
    <property type="molecule type" value="Genomic_DNA"/>
</dbReference>
<proteinExistence type="predicted"/>